<organism evidence="1 2">
    <name type="scientific">Mycobacterium simiae</name>
    <name type="common">Mycobacterium habana</name>
    <dbReference type="NCBI Taxonomy" id="1784"/>
    <lineage>
        <taxon>Bacteria</taxon>
        <taxon>Bacillati</taxon>
        <taxon>Actinomycetota</taxon>
        <taxon>Actinomycetes</taxon>
        <taxon>Mycobacteriales</taxon>
        <taxon>Mycobacteriaceae</taxon>
        <taxon>Mycobacterium</taxon>
        <taxon>Mycobacterium simiae complex</taxon>
    </lineage>
</organism>
<proteinExistence type="predicted"/>
<sequence>MSEQAGPSLDAIQARQAALGRRYDTIVEADGALAEALASAHAIMRESIRRLDAIGAEIEGALPKQEELAADTPMGAREFQKFLLAKQREIAAIVAHAHELDRTKSAVLSSLLAHYADPAGEFRTSERR</sequence>
<dbReference type="Pfam" id="PF10774">
    <property type="entry name" value="DUF4226"/>
    <property type="match status" value="1"/>
</dbReference>
<dbReference type="RefSeq" id="WP_149655698.1">
    <property type="nucleotide sequence ID" value="NZ_VTZN01000159.1"/>
</dbReference>
<evidence type="ECO:0000313" key="1">
    <source>
        <dbReference type="EMBL" id="KAA1248442.1"/>
    </source>
</evidence>
<dbReference type="InterPro" id="IPR019710">
    <property type="entry name" value="DUF4226"/>
</dbReference>
<keyword evidence="2" id="KW-1185">Reference proteome</keyword>
<dbReference type="Proteomes" id="UP000324701">
    <property type="component" value="Unassembled WGS sequence"/>
</dbReference>
<accession>A0A5B1BK00</accession>
<evidence type="ECO:0000313" key="2">
    <source>
        <dbReference type="Proteomes" id="UP000324701"/>
    </source>
</evidence>
<protein>
    <submittedName>
        <fullName evidence="1">DUF4226 domain-containing protein</fullName>
    </submittedName>
</protein>
<dbReference type="EMBL" id="VTZN01000159">
    <property type="protein sequence ID" value="KAA1248442.1"/>
    <property type="molecule type" value="Genomic_DNA"/>
</dbReference>
<reference evidence="1 2" key="1">
    <citation type="submission" date="2019-09" db="EMBL/GenBank/DDBJ databases">
        <title>Report of infection by Mycobacterium simiae a patient suffering from pulmonary tuberculosis.</title>
        <authorList>
            <person name="Mohanty P.S."/>
            <person name="Bansal A.K."/>
            <person name="Singh H."/>
            <person name="Sharma S."/>
            <person name="Patil S.A."/>
            <person name="Upadhaya P."/>
            <person name="Singh P.K."/>
            <person name="Kumar D."/>
            <person name="Kumar S."/>
            <person name="Singh R.K."/>
            <person name="Chaudhary B."/>
        </authorList>
    </citation>
    <scope>NUCLEOTIDE SEQUENCE [LARGE SCALE GENOMIC DNA]</scope>
    <source>
        <strain evidence="1 2">JAL-560-SIM</strain>
    </source>
</reference>
<comment type="caution">
    <text evidence="1">The sequence shown here is derived from an EMBL/GenBank/DDBJ whole genome shotgun (WGS) entry which is preliminary data.</text>
</comment>
<dbReference type="OrthoDB" id="4640076at2"/>
<dbReference type="AlphaFoldDB" id="A0A5B1BK00"/>
<name>A0A5B1BK00_MYCSI</name>
<gene>
    <name evidence="1" type="ORF">F0Q45_20530</name>
</gene>